<keyword evidence="5" id="KW-1185">Reference proteome</keyword>
<keyword evidence="3 4" id="KW-0012">Acyltransferase</keyword>
<dbReference type="InterPro" id="IPR002123">
    <property type="entry name" value="Plipid/glycerol_acylTrfase"/>
</dbReference>
<protein>
    <submittedName>
        <fullName evidence="4">Lysophospholipid acyltransferase family protein</fullName>
    </submittedName>
</protein>
<evidence type="ECO:0000313" key="5">
    <source>
        <dbReference type="Proteomes" id="UP000504844"/>
    </source>
</evidence>
<accession>A0A8G1M115</accession>
<dbReference type="AlphaFoldDB" id="A0A6M8SPK5"/>
<dbReference type="Proteomes" id="UP000504844">
    <property type="component" value="Chromosome"/>
</dbReference>
<reference evidence="4 5" key="1">
    <citation type="submission" date="2020-05" db="EMBL/GenBank/DDBJ databases">
        <title>Complete genome sequence of Deefgea sp. D17.</title>
        <authorList>
            <person name="Bae J.-W."/>
            <person name="Han J.E."/>
        </authorList>
    </citation>
    <scope>NUCLEOTIDE SEQUENCE [LARGE SCALE GENOMIC DNA]</scope>
    <source>
        <strain evidence="4 5">D17</strain>
    </source>
</reference>
<evidence type="ECO:0000256" key="1">
    <source>
        <dbReference type="ARBA" id="ARBA00005189"/>
    </source>
</evidence>
<dbReference type="SMART" id="SM00563">
    <property type="entry name" value="PlsC"/>
    <property type="match status" value="1"/>
</dbReference>
<dbReference type="Pfam" id="PF01553">
    <property type="entry name" value="Acyltransferase"/>
    <property type="match status" value="1"/>
</dbReference>
<sequence>MQRTIFDTPIIRDVMPRLSKWLLKRLGWRLKGDFPALDKYVLIAAPHTSNWDFPIGLALCFIARQKVYWMGKHTLFVGPLGPLARWLGGISVDRRKSNSLVEQIADVYQRSERLIIAIPPEGTRQKVNRWKTGFYYIALKANVPIVLGYIDFKEKTGGCGMVFYPTGDIDADMQVIQHFYQGISGKNPQYQ</sequence>
<dbReference type="GO" id="GO:0006654">
    <property type="term" value="P:phosphatidic acid biosynthetic process"/>
    <property type="evidence" value="ECO:0007669"/>
    <property type="project" value="TreeGrafter"/>
</dbReference>
<proteinExistence type="predicted"/>
<evidence type="ECO:0000313" key="4">
    <source>
        <dbReference type="EMBL" id="QKJ67192.1"/>
    </source>
</evidence>
<gene>
    <name evidence="4" type="ORF">HQN60_11035</name>
</gene>
<dbReference type="PANTHER" id="PTHR10434">
    <property type="entry name" value="1-ACYL-SN-GLYCEROL-3-PHOSPHATE ACYLTRANSFERASE"/>
    <property type="match status" value="1"/>
</dbReference>
<dbReference type="EMBL" id="CP054143">
    <property type="protein sequence ID" value="QKJ67192.1"/>
    <property type="molecule type" value="Genomic_DNA"/>
</dbReference>
<evidence type="ECO:0000256" key="3">
    <source>
        <dbReference type="ARBA" id="ARBA00023315"/>
    </source>
</evidence>
<dbReference type="PANTHER" id="PTHR10434:SF9">
    <property type="entry name" value="PHOSPHOLIPID_GLYCEROL ACYLTRANSFERASE DOMAIN-CONTAINING PROTEIN"/>
    <property type="match status" value="1"/>
</dbReference>
<comment type="pathway">
    <text evidence="1">Lipid metabolism.</text>
</comment>
<dbReference type="SUPFAM" id="SSF69593">
    <property type="entry name" value="Glycerol-3-phosphate (1)-acyltransferase"/>
    <property type="match status" value="1"/>
</dbReference>
<evidence type="ECO:0000256" key="2">
    <source>
        <dbReference type="ARBA" id="ARBA00022679"/>
    </source>
</evidence>
<dbReference type="CDD" id="cd07988">
    <property type="entry name" value="LPLAT_ABO13168-like"/>
    <property type="match status" value="1"/>
</dbReference>
<name>A0A6M8SPK5_9NEIS</name>
<dbReference type="RefSeq" id="WP_173533695.1">
    <property type="nucleotide sequence ID" value="NZ_CP054143.1"/>
</dbReference>
<dbReference type="GO" id="GO:0003841">
    <property type="term" value="F:1-acylglycerol-3-phosphate O-acyltransferase activity"/>
    <property type="evidence" value="ECO:0007669"/>
    <property type="project" value="TreeGrafter"/>
</dbReference>
<keyword evidence="2 4" id="KW-0808">Transferase</keyword>
<organism evidence="4 5">
    <name type="scientific">Deefgea piscis</name>
    <dbReference type="NCBI Taxonomy" id="2739061"/>
    <lineage>
        <taxon>Bacteria</taxon>
        <taxon>Pseudomonadati</taxon>
        <taxon>Pseudomonadota</taxon>
        <taxon>Betaproteobacteria</taxon>
        <taxon>Neisseriales</taxon>
        <taxon>Chitinibacteraceae</taxon>
        <taxon>Deefgea</taxon>
    </lineage>
</organism>
<accession>A0A6M8SPK5</accession>
<dbReference type="KEGG" id="dee:HQN60_11035"/>